<dbReference type="InterPro" id="IPR045863">
    <property type="entry name" value="CorA_TM1_TM2"/>
</dbReference>
<dbReference type="AlphaFoldDB" id="M2Y6R8"/>
<organism evidence="12 13">
    <name type="scientific">Paramagnetospirillum caucaseum</name>
    <dbReference type="NCBI Taxonomy" id="1244869"/>
    <lineage>
        <taxon>Bacteria</taxon>
        <taxon>Pseudomonadati</taxon>
        <taxon>Pseudomonadota</taxon>
        <taxon>Alphaproteobacteria</taxon>
        <taxon>Rhodospirillales</taxon>
        <taxon>Magnetospirillaceae</taxon>
        <taxon>Paramagnetospirillum</taxon>
    </lineage>
</organism>
<evidence type="ECO:0000256" key="7">
    <source>
        <dbReference type="ARBA" id="ARBA00022833"/>
    </source>
</evidence>
<dbReference type="GO" id="GO:0015087">
    <property type="term" value="F:cobalt ion transmembrane transporter activity"/>
    <property type="evidence" value="ECO:0007669"/>
    <property type="project" value="TreeGrafter"/>
</dbReference>
<keyword evidence="8 11" id="KW-1133">Transmembrane helix</keyword>
<dbReference type="GO" id="GO:0015095">
    <property type="term" value="F:magnesium ion transmembrane transporter activity"/>
    <property type="evidence" value="ECO:0007669"/>
    <property type="project" value="TreeGrafter"/>
</dbReference>
<dbReference type="Proteomes" id="UP000011744">
    <property type="component" value="Unassembled WGS sequence"/>
</dbReference>
<accession>M2Y6R8</accession>
<sequence>MSMDQELHAGLEPGLRFAMLIGPDGGVRDLRWTEVERWRTEDGFLWVHLERDEPQARAWLCERSGIDPLVAMALTAEESRPRVEDVGDALMVVLRGVNKARNGEGEDRSAETELVPIHMWIEADRCISLRDRDHSLNALRDLRLSMMMGKGPRTAGALLARIAEKVVDHLGILTDEIEDGISDLEDRIGEGLAGTDLREDIASARRKVVQLRRYLAPQRDALYRLRHDDASWLDPEAKMRLREVNDRLIRHIEDLDEMRQRATILHEDFTNLVAERAAQSSNRLTSLAAMVLPPSLLAGMLGTNIGGIPGAQEPLAFLVLCGVVAGMMPVTYLILKWMKWL</sequence>
<feature type="transmembrane region" description="Helical" evidence="11">
    <location>
        <begin position="284"/>
        <end position="303"/>
    </location>
</feature>
<evidence type="ECO:0000256" key="10">
    <source>
        <dbReference type="ARBA" id="ARBA00023136"/>
    </source>
</evidence>
<evidence type="ECO:0000256" key="11">
    <source>
        <dbReference type="SAM" id="Phobius"/>
    </source>
</evidence>
<dbReference type="Pfam" id="PF01544">
    <property type="entry name" value="CorA"/>
    <property type="match status" value="1"/>
</dbReference>
<dbReference type="PATRIC" id="fig|1244869.3.peg.3362"/>
<dbReference type="InterPro" id="IPR045861">
    <property type="entry name" value="CorA_cytoplasmic_dom"/>
</dbReference>
<dbReference type="PANTHER" id="PTHR46494">
    <property type="entry name" value="CORA FAMILY METAL ION TRANSPORTER (EUROFUNG)"/>
    <property type="match status" value="1"/>
</dbReference>
<keyword evidence="6 11" id="KW-0812">Transmembrane</keyword>
<evidence type="ECO:0000256" key="3">
    <source>
        <dbReference type="ARBA" id="ARBA00022448"/>
    </source>
</evidence>
<keyword evidence="5" id="KW-0997">Cell inner membrane</keyword>
<dbReference type="EMBL" id="AONQ01000053">
    <property type="protein sequence ID" value="EME68751.1"/>
    <property type="molecule type" value="Genomic_DNA"/>
</dbReference>
<evidence type="ECO:0000256" key="4">
    <source>
        <dbReference type="ARBA" id="ARBA00022475"/>
    </source>
</evidence>
<protein>
    <submittedName>
        <fullName evidence="12">Mg2+ and Co2+ transporter</fullName>
    </submittedName>
</protein>
<feature type="transmembrane region" description="Helical" evidence="11">
    <location>
        <begin position="315"/>
        <end position="335"/>
    </location>
</feature>
<evidence type="ECO:0000256" key="2">
    <source>
        <dbReference type="ARBA" id="ARBA00009765"/>
    </source>
</evidence>
<dbReference type="CDD" id="cd12833">
    <property type="entry name" value="ZntB-like_1"/>
    <property type="match status" value="1"/>
</dbReference>
<dbReference type="eggNOG" id="COG0598">
    <property type="taxonomic scope" value="Bacteria"/>
</dbReference>
<keyword evidence="7" id="KW-0862">Zinc</keyword>
<dbReference type="Gene3D" id="3.30.460.20">
    <property type="entry name" value="CorA soluble domain-like"/>
    <property type="match status" value="1"/>
</dbReference>
<comment type="similarity">
    <text evidence="2">Belongs to the CorA metal ion transporter (MIT) (TC 1.A.35) family.</text>
</comment>
<dbReference type="InterPro" id="IPR002523">
    <property type="entry name" value="MgTranspt_CorA/ZnTranspt_ZntB"/>
</dbReference>
<gene>
    <name evidence="12" type="ORF">H261_16735</name>
</gene>
<reference evidence="12 13" key="1">
    <citation type="journal article" date="2014" name="Genome Announc.">
        <title>Draft Genome Sequence of Magnetospirillum sp. Strain SO-1, a Freshwater Magnetotactic Bacterium Isolated from the Ol'khovka River, Russia.</title>
        <authorList>
            <person name="Grouzdev D.S."/>
            <person name="Dziuba M.V."/>
            <person name="Sukhacheva M.S."/>
            <person name="Mardanov A.V."/>
            <person name="Beletskiy A.V."/>
            <person name="Kuznetsov B.B."/>
            <person name="Skryabin K.G."/>
        </authorList>
    </citation>
    <scope>NUCLEOTIDE SEQUENCE [LARGE SCALE GENOMIC DNA]</scope>
    <source>
        <strain evidence="12 13">SO-1</strain>
    </source>
</reference>
<dbReference type="Gene3D" id="1.20.58.340">
    <property type="entry name" value="Magnesium transport protein CorA, transmembrane region"/>
    <property type="match status" value="2"/>
</dbReference>
<keyword evidence="10 11" id="KW-0472">Membrane</keyword>
<keyword evidence="3" id="KW-0813">Transport</keyword>
<dbReference type="SUPFAM" id="SSF143865">
    <property type="entry name" value="CorA soluble domain-like"/>
    <property type="match status" value="1"/>
</dbReference>
<evidence type="ECO:0000256" key="1">
    <source>
        <dbReference type="ARBA" id="ARBA00004651"/>
    </source>
</evidence>
<proteinExistence type="inferred from homology"/>
<evidence type="ECO:0000256" key="5">
    <source>
        <dbReference type="ARBA" id="ARBA00022519"/>
    </source>
</evidence>
<dbReference type="PANTHER" id="PTHR46494:SF3">
    <property type="entry name" value="ZINC TRANSPORT PROTEIN ZNTB"/>
    <property type="match status" value="1"/>
</dbReference>
<evidence type="ECO:0000313" key="12">
    <source>
        <dbReference type="EMBL" id="EME68751.1"/>
    </source>
</evidence>
<evidence type="ECO:0000256" key="8">
    <source>
        <dbReference type="ARBA" id="ARBA00022989"/>
    </source>
</evidence>
<comment type="caution">
    <text evidence="12">The sequence shown here is derived from an EMBL/GenBank/DDBJ whole genome shotgun (WGS) entry which is preliminary data.</text>
</comment>
<evidence type="ECO:0000313" key="13">
    <source>
        <dbReference type="Proteomes" id="UP000011744"/>
    </source>
</evidence>
<dbReference type="RefSeq" id="WP_008619747.1">
    <property type="nucleotide sequence ID" value="NZ_AONQ01000053.1"/>
</dbReference>
<keyword evidence="9" id="KW-0406">Ion transport</keyword>
<dbReference type="STRING" id="1244869.H261_16735"/>
<dbReference type="GO" id="GO:0005886">
    <property type="term" value="C:plasma membrane"/>
    <property type="evidence" value="ECO:0007669"/>
    <property type="project" value="UniProtKB-SubCell"/>
</dbReference>
<dbReference type="GO" id="GO:0000287">
    <property type="term" value="F:magnesium ion binding"/>
    <property type="evidence" value="ECO:0007669"/>
    <property type="project" value="TreeGrafter"/>
</dbReference>
<dbReference type="OrthoDB" id="9803484at2"/>
<keyword evidence="4" id="KW-1003">Cell membrane</keyword>
<dbReference type="SUPFAM" id="SSF144083">
    <property type="entry name" value="Magnesium transport protein CorA, transmembrane region"/>
    <property type="match status" value="1"/>
</dbReference>
<evidence type="ECO:0000256" key="6">
    <source>
        <dbReference type="ARBA" id="ARBA00022692"/>
    </source>
</evidence>
<keyword evidence="13" id="KW-1185">Reference proteome</keyword>
<comment type="subcellular location">
    <subcellularLocation>
        <location evidence="1">Cell membrane</location>
        <topology evidence="1">Multi-pass membrane protein</topology>
    </subcellularLocation>
</comment>
<evidence type="ECO:0000256" key="9">
    <source>
        <dbReference type="ARBA" id="ARBA00023065"/>
    </source>
</evidence>
<dbReference type="GO" id="GO:0050897">
    <property type="term" value="F:cobalt ion binding"/>
    <property type="evidence" value="ECO:0007669"/>
    <property type="project" value="TreeGrafter"/>
</dbReference>
<name>M2Y6R8_9PROT</name>